<dbReference type="InterPro" id="IPR029039">
    <property type="entry name" value="Flavoprotein-like_sf"/>
</dbReference>
<dbReference type="InterPro" id="IPR050712">
    <property type="entry name" value="NAD(P)H-dep_reductase"/>
</dbReference>
<dbReference type="PANTHER" id="PTHR30543:SF21">
    <property type="entry name" value="NAD(P)H-DEPENDENT FMN REDUCTASE LOT6"/>
    <property type="match status" value="1"/>
</dbReference>
<dbReference type="InterPro" id="IPR005025">
    <property type="entry name" value="FMN_Rdtase-like_dom"/>
</dbReference>
<sequence>MEKLKLLALSGSLRKASYNTAAIQALKILAPEHIEITIGDIETLPLFNPDREDEDLPSLRVLKKSLGDAAGLIIATPEYAHGISGPLKNALDWLVSGVEFPDKPIMLVNTSPRANHAQEALREVLSTMSGVVIEKACVSIPLLSTDFSCNEIVEDRIMADTLKVSLSEFCKAIKAQKLRD</sequence>
<dbReference type="EMBL" id="NVVJ01000045">
    <property type="protein sequence ID" value="PCJ23051.1"/>
    <property type="molecule type" value="Genomic_DNA"/>
</dbReference>
<dbReference type="GO" id="GO:0016491">
    <property type="term" value="F:oxidoreductase activity"/>
    <property type="evidence" value="ECO:0007669"/>
    <property type="project" value="InterPro"/>
</dbReference>
<proteinExistence type="predicted"/>
<dbReference type="PANTHER" id="PTHR30543">
    <property type="entry name" value="CHROMATE REDUCTASE"/>
    <property type="match status" value="1"/>
</dbReference>
<keyword evidence="2" id="KW-0285">Flavoprotein</keyword>
<keyword evidence="2" id="KW-0288">FMN</keyword>
<protein>
    <submittedName>
        <fullName evidence="4">FMN reductase</fullName>
    </submittedName>
</protein>
<evidence type="ECO:0000256" key="1">
    <source>
        <dbReference type="ARBA" id="ARBA00001917"/>
    </source>
</evidence>
<comment type="cofactor">
    <cofactor evidence="1">
        <name>FMN</name>
        <dbReference type="ChEBI" id="CHEBI:58210"/>
    </cofactor>
</comment>
<dbReference type="Proteomes" id="UP000218327">
    <property type="component" value="Unassembled WGS sequence"/>
</dbReference>
<reference evidence="5" key="1">
    <citation type="submission" date="2017-08" db="EMBL/GenBank/DDBJ databases">
        <title>A dynamic microbial community with high functional redundancy inhabits the cold, oxic subseafloor aquifer.</title>
        <authorList>
            <person name="Tully B.J."/>
            <person name="Wheat C.G."/>
            <person name="Glazer B.T."/>
            <person name="Huber J.A."/>
        </authorList>
    </citation>
    <scope>NUCLEOTIDE SEQUENCE [LARGE SCALE GENOMIC DNA]</scope>
</reference>
<dbReference type="SUPFAM" id="SSF52218">
    <property type="entry name" value="Flavoproteins"/>
    <property type="match status" value="1"/>
</dbReference>
<comment type="caution">
    <text evidence="4">The sequence shown here is derived from an EMBL/GenBank/DDBJ whole genome shotgun (WGS) entry which is preliminary data.</text>
</comment>
<evidence type="ECO:0000256" key="2">
    <source>
        <dbReference type="ARBA" id="ARBA00022643"/>
    </source>
</evidence>
<name>A0A2A5AVD7_9GAMM</name>
<dbReference type="GO" id="GO:0010181">
    <property type="term" value="F:FMN binding"/>
    <property type="evidence" value="ECO:0007669"/>
    <property type="project" value="TreeGrafter"/>
</dbReference>
<gene>
    <name evidence="4" type="ORF">COA96_12685</name>
</gene>
<organism evidence="4 5">
    <name type="scientific">SAR86 cluster bacterium</name>
    <dbReference type="NCBI Taxonomy" id="2030880"/>
    <lineage>
        <taxon>Bacteria</taxon>
        <taxon>Pseudomonadati</taxon>
        <taxon>Pseudomonadota</taxon>
        <taxon>Gammaproteobacteria</taxon>
        <taxon>SAR86 cluster</taxon>
    </lineage>
</organism>
<accession>A0A2A5AVD7</accession>
<dbReference type="Gene3D" id="3.40.50.360">
    <property type="match status" value="1"/>
</dbReference>
<evidence type="ECO:0000313" key="4">
    <source>
        <dbReference type="EMBL" id="PCJ23051.1"/>
    </source>
</evidence>
<feature type="domain" description="NADPH-dependent FMN reductase-like" evidence="3">
    <location>
        <begin position="5"/>
        <end position="140"/>
    </location>
</feature>
<dbReference type="GO" id="GO:0005829">
    <property type="term" value="C:cytosol"/>
    <property type="evidence" value="ECO:0007669"/>
    <property type="project" value="TreeGrafter"/>
</dbReference>
<dbReference type="Pfam" id="PF03358">
    <property type="entry name" value="FMN_red"/>
    <property type="match status" value="1"/>
</dbReference>
<evidence type="ECO:0000259" key="3">
    <source>
        <dbReference type="Pfam" id="PF03358"/>
    </source>
</evidence>
<dbReference type="AlphaFoldDB" id="A0A2A5AVD7"/>
<evidence type="ECO:0000313" key="5">
    <source>
        <dbReference type="Proteomes" id="UP000218327"/>
    </source>
</evidence>